<dbReference type="AlphaFoldDB" id="A0A0C9UPT0"/>
<dbReference type="SMART" id="SM00014">
    <property type="entry name" value="acidPPc"/>
    <property type="match status" value="1"/>
</dbReference>
<accession>A0A0C9UPT0</accession>
<proteinExistence type="predicted"/>
<dbReference type="PANTHER" id="PTHR14969">
    <property type="entry name" value="SPHINGOSINE-1-PHOSPHATE PHOSPHOHYDROLASE"/>
    <property type="match status" value="1"/>
</dbReference>
<feature type="transmembrane region" description="Helical" evidence="1">
    <location>
        <begin position="57"/>
        <end position="82"/>
    </location>
</feature>
<feature type="transmembrane region" description="Helical" evidence="1">
    <location>
        <begin position="125"/>
        <end position="145"/>
    </location>
</feature>
<dbReference type="Pfam" id="PF01569">
    <property type="entry name" value="PAP2"/>
    <property type="match status" value="1"/>
</dbReference>
<keyword evidence="1" id="KW-1133">Transmembrane helix</keyword>
<dbReference type="GO" id="GO:0042392">
    <property type="term" value="F:sphingosine-1-phosphate phosphatase activity"/>
    <property type="evidence" value="ECO:0007669"/>
    <property type="project" value="TreeGrafter"/>
</dbReference>
<dbReference type="EMBL" id="KN837337">
    <property type="protein sequence ID" value="KIJ27370.1"/>
    <property type="molecule type" value="Genomic_DNA"/>
</dbReference>
<feature type="domain" description="Phosphatidic acid phosphatase type 2/haloperoxidase" evidence="2">
    <location>
        <begin position="22"/>
        <end position="140"/>
    </location>
</feature>
<keyword evidence="1" id="KW-0472">Membrane</keyword>
<keyword evidence="1" id="KW-0812">Transmembrane</keyword>
<evidence type="ECO:0000313" key="3">
    <source>
        <dbReference type="EMBL" id="KIJ27370.1"/>
    </source>
</evidence>
<dbReference type="InterPro" id="IPR036938">
    <property type="entry name" value="PAP2/HPO_sf"/>
</dbReference>
<name>A0A0C9UPT0_SPHS4</name>
<sequence length="166" mass="18161">QTQFIVTSLTACVLLYTHSVGIAYFIIGALACSFSVKAVKKLVKQPRPLGKSKKVTYGMPSTHSATISYYAVYICASCRYLLLHDNLKFAPEGLLRTLVPITALPWASLIVISRVWLGHHTWPQVAVGSGYGIAFASLWFALWTAGGLDAHGLVLEELFVNHLLRG</sequence>
<evidence type="ECO:0000313" key="4">
    <source>
        <dbReference type="Proteomes" id="UP000054279"/>
    </source>
</evidence>
<organism evidence="3 4">
    <name type="scientific">Sphaerobolus stellatus (strain SS14)</name>
    <dbReference type="NCBI Taxonomy" id="990650"/>
    <lineage>
        <taxon>Eukaryota</taxon>
        <taxon>Fungi</taxon>
        <taxon>Dikarya</taxon>
        <taxon>Basidiomycota</taxon>
        <taxon>Agaricomycotina</taxon>
        <taxon>Agaricomycetes</taxon>
        <taxon>Phallomycetidae</taxon>
        <taxon>Geastrales</taxon>
        <taxon>Sphaerobolaceae</taxon>
        <taxon>Sphaerobolus</taxon>
    </lineage>
</organism>
<keyword evidence="4" id="KW-1185">Reference proteome</keyword>
<gene>
    <name evidence="3" type="ORF">M422DRAFT_191102</name>
</gene>
<protein>
    <recommendedName>
        <fullName evidence="2">Phosphatidic acid phosphatase type 2/haloperoxidase domain-containing protein</fullName>
    </recommendedName>
</protein>
<feature type="transmembrane region" description="Helical" evidence="1">
    <location>
        <begin position="13"/>
        <end position="36"/>
    </location>
</feature>
<dbReference type="SUPFAM" id="SSF48317">
    <property type="entry name" value="Acid phosphatase/Vanadium-dependent haloperoxidase"/>
    <property type="match status" value="1"/>
</dbReference>
<reference evidence="3 4" key="1">
    <citation type="submission" date="2014-06" db="EMBL/GenBank/DDBJ databases">
        <title>Evolutionary Origins and Diversification of the Mycorrhizal Mutualists.</title>
        <authorList>
            <consortium name="DOE Joint Genome Institute"/>
            <consortium name="Mycorrhizal Genomics Consortium"/>
            <person name="Kohler A."/>
            <person name="Kuo A."/>
            <person name="Nagy L.G."/>
            <person name="Floudas D."/>
            <person name="Copeland A."/>
            <person name="Barry K.W."/>
            <person name="Cichocki N."/>
            <person name="Veneault-Fourrey C."/>
            <person name="LaButti K."/>
            <person name="Lindquist E.A."/>
            <person name="Lipzen A."/>
            <person name="Lundell T."/>
            <person name="Morin E."/>
            <person name="Murat C."/>
            <person name="Riley R."/>
            <person name="Ohm R."/>
            <person name="Sun H."/>
            <person name="Tunlid A."/>
            <person name="Henrissat B."/>
            <person name="Grigoriev I.V."/>
            <person name="Hibbett D.S."/>
            <person name="Martin F."/>
        </authorList>
    </citation>
    <scope>NUCLEOTIDE SEQUENCE [LARGE SCALE GENOMIC DNA]</scope>
    <source>
        <strain evidence="3 4">SS14</strain>
    </source>
</reference>
<dbReference type="HOGENOM" id="CLU_118210_0_0_1"/>
<evidence type="ECO:0000259" key="2">
    <source>
        <dbReference type="SMART" id="SM00014"/>
    </source>
</evidence>
<dbReference type="PANTHER" id="PTHR14969:SF13">
    <property type="entry name" value="AT30094P"/>
    <property type="match status" value="1"/>
</dbReference>
<feature type="non-terminal residue" evidence="3">
    <location>
        <position position="166"/>
    </location>
</feature>
<dbReference type="InterPro" id="IPR000326">
    <property type="entry name" value="PAP2/HPO"/>
</dbReference>
<dbReference type="Gene3D" id="1.20.144.10">
    <property type="entry name" value="Phosphatidic acid phosphatase type 2/haloperoxidase"/>
    <property type="match status" value="1"/>
</dbReference>
<dbReference type="Proteomes" id="UP000054279">
    <property type="component" value="Unassembled WGS sequence"/>
</dbReference>
<evidence type="ECO:0000256" key="1">
    <source>
        <dbReference type="SAM" id="Phobius"/>
    </source>
</evidence>
<dbReference type="OrthoDB" id="302705at2759"/>
<feature type="transmembrane region" description="Helical" evidence="1">
    <location>
        <begin position="94"/>
        <end position="113"/>
    </location>
</feature>